<evidence type="ECO:0000256" key="5">
    <source>
        <dbReference type="ARBA" id="ARBA00022824"/>
    </source>
</evidence>
<dbReference type="STRING" id="655863.F0XDS8"/>
<feature type="region of interest" description="Disordered" evidence="10">
    <location>
        <begin position="1"/>
        <end position="39"/>
    </location>
</feature>
<evidence type="ECO:0000256" key="4">
    <source>
        <dbReference type="ARBA" id="ARBA00022692"/>
    </source>
</evidence>
<feature type="transmembrane region" description="Helical" evidence="11">
    <location>
        <begin position="325"/>
        <end position="345"/>
    </location>
</feature>
<comment type="similarity">
    <text evidence="2">Belongs to the sphingosine N-acyltransferase family.</text>
</comment>
<keyword evidence="14" id="KW-1185">Reference proteome</keyword>
<dbReference type="PROSITE" id="PS50922">
    <property type="entry name" value="TLC"/>
    <property type="match status" value="1"/>
</dbReference>
<dbReference type="GeneID" id="25976984"/>
<evidence type="ECO:0000256" key="10">
    <source>
        <dbReference type="SAM" id="MobiDB-lite"/>
    </source>
</evidence>
<evidence type="ECO:0000256" key="11">
    <source>
        <dbReference type="SAM" id="Phobius"/>
    </source>
</evidence>
<evidence type="ECO:0000256" key="9">
    <source>
        <dbReference type="PROSITE-ProRule" id="PRU00205"/>
    </source>
</evidence>
<feature type="transmembrane region" description="Helical" evidence="11">
    <location>
        <begin position="48"/>
        <end position="66"/>
    </location>
</feature>
<proteinExistence type="inferred from homology"/>
<dbReference type="SMART" id="SM00724">
    <property type="entry name" value="TLC"/>
    <property type="match status" value="1"/>
</dbReference>
<evidence type="ECO:0000313" key="14">
    <source>
        <dbReference type="Proteomes" id="UP000007796"/>
    </source>
</evidence>
<accession>F0XDS8</accession>
<dbReference type="PANTHER" id="PTHR12560:SF11">
    <property type="entry name" value="CERAMIDE SYNTHASE LAC1-RELATED"/>
    <property type="match status" value="1"/>
</dbReference>
<dbReference type="InterPro" id="IPR006634">
    <property type="entry name" value="TLC-dom"/>
</dbReference>
<dbReference type="InParanoid" id="F0XDS8"/>
<gene>
    <name evidence="13" type="ORF">CMQ_384</name>
</gene>
<feature type="region of interest" description="Disordered" evidence="10">
    <location>
        <begin position="361"/>
        <end position="398"/>
    </location>
</feature>
<keyword evidence="6 11" id="KW-1133">Transmembrane helix</keyword>
<dbReference type="eggNOG" id="KOG1607">
    <property type="taxonomic scope" value="Eukaryota"/>
</dbReference>
<dbReference type="RefSeq" id="XP_014172938.1">
    <property type="nucleotide sequence ID" value="XM_014317463.1"/>
</dbReference>
<dbReference type="GO" id="GO:0005789">
    <property type="term" value="C:endoplasmic reticulum membrane"/>
    <property type="evidence" value="ECO:0007669"/>
    <property type="project" value="UniProtKB-SubCell"/>
</dbReference>
<dbReference type="AlphaFoldDB" id="F0XDS8"/>
<feature type="domain" description="TLC" evidence="12">
    <location>
        <begin position="136"/>
        <end position="354"/>
    </location>
</feature>
<evidence type="ECO:0000256" key="6">
    <source>
        <dbReference type="ARBA" id="ARBA00022989"/>
    </source>
</evidence>
<dbReference type="FunCoup" id="F0XDS8">
    <property type="interactions" value="511"/>
</dbReference>
<name>F0XDS8_GROCL</name>
<evidence type="ECO:0000313" key="13">
    <source>
        <dbReference type="EMBL" id="EFX03456.1"/>
    </source>
</evidence>
<evidence type="ECO:0000256" key="7">
    <source>
        <dbReference type="ARBA" id="ARBA00023136"/>
    </source>
</evidence>
<dbReference type="Pfam" id="PF03798">
    <property type="entry name" value="TRAM_LAG1_CLN8"/>
    <property type="match status" value="1"/>
</dbReference>
<feature type="transmembrane region" description="Helical" evidence="11">
    <location>
        <begin position="190"/>
        <end position="208"/>
    </location>
</feature>
<organism evidence="14">
    <name type="scientific">Grosmannia clavigera (strain kw1407 / UAMH 11150)</name>
    <name type="common">Blue stain fungus</name>
    <name type="synonym">Graphiocladiella clavigera</name>
    <dbReference type="NCBI Taxonomy" id="655863"/>
    <lineage>
        <taxon>Eukaryota</taxon>
        <taxon>Fungi</taxon>
        <taxon>Dikarya</taxon>
        <taxon>Ascomycota</taxon>
        <taxon>Pezizomycotina</taxon>
        <taxon>Sordariomycetes</taxon>
        <taxon>Sordariomycetidae</taxon>
        <taxon>Ophiostomatales</taxon>
        <taxon>Ophiostomataceae</taxon>
        <taxon>Leptographium</taxon>
    </lineage>
</organism>
<dbReference type="EMBL" id="GL629765">
    <property type="protein sequence ID" value="EFX03456.1"/>
    <property type="molecule type" value="Genomic_DNA"/>
</dbReference>
<evidence type="ECO:0000256" key="3">
    <source>
        <dbReference type="ARBA" id="ARBA00022679"/>
    </source>
</evidence>
<feature type="compositionally biased region" description="Polar residues" evidence="10">
    <location>
        <begin position="371"/>
        <end position="392"/>
    </location>
</feature>
<evidence type="ECO:0000256" key="2">
    <source>
        <dbReference type="ARBA" id="ARBA00009808"/>
    </source>
</evidence>
<feature type="compositionally biased region" description="Basic and acidic residues" evidence="10">
    <location>
        <begin position="23"/>
        <end position="32"/>
    </location>
</feature>
<comment type="subcellular location">
    <subcellularLocation>
        <location evidence="1">Endoplasmic reticulum membrane</location>
        <topology evidence="1">Multi-pass membrane protein</topology>
    </subcellularLocation>
</comment>
<keyword evidence="4 9" id="KW-0812">Transmembrane</keyword>
<dbReference type="InterPro" id="IPR016439">
    <property type="entry name" value="Lag1/Lac1-like"/>
</dbReference>
<dbReference type="HOGENOM" id="CLU_028277_4_0_1"/>
<dbReference type="GO" id="GO:0046513">
    <property type="term" value="P:ceramide biosynthetic process"/>
    <property type="evidence" value="ECO:0007669"/>
    <property type="project" value="InterPro"/>
</dbReference>
<feature type="compositionally biased region" description="Polar residues" evidence="10">
    <location>
        <begin position="1"/>
        <end position="12"/>
    </location>
</feature>
<feature type="transmembrane region" description="Helical" evidence="11">
    <location>
        <begin position="148"/>
        <end position="170"/>
    </location>
</feature>
<dbReference type="PANTHER" id="PTHR12560">
    <property type="entry name" value="LONGEVITY ASSURANCE FACTOR 1 LAG1"/>
    <property type="match status" value="1"/>
</dbReference>
<evidence type="ECO:0000256" key="1">
    <source>
        <dbReference type="ARBA" id="ARBA00004477"/>
    </source>
</evidence>
<dbReference type="Proteomes" id="UP000007796">
    <property type="component" value="Unassembled WGS sequence"/>
</dbReference>
<feature type="transmembrane region" description="Helical" evidence="11">
    <location>
        <begin position="275"/>
        <end position="297"/>
    </location>
</feature>
<dbReference type="OrthoDB" id="3053196at2759"/>
<reference evidence="13 14" key="1">
    <citation type="journal article" date="2011" name="Proc. Natl. Acad. Sci. U.S.A.">
        <title>Genome and transcriptome analyses of the mountain pine beetle-fungal symbiont Grosmannia clavigera, a lodgepole pine pathogen.</title>
        <authorList>
            <person name="DiGuistini S."/>
            <person name="Wang Y."/>
            <person name="Liao N.Y."/>
            <person name="Taylor G."/>
            <person name="Tanguay P."/>
            <person name="Feau N."/>
            <person name="Henrissat B."/>
            <person name="Chan S.K."/>
            <person name="Hesse-Orce U."/>
            <person name="Alamouti S.M."/>
            <person name="Tsui C.K.M."/>
            <person name="Docking R.T."/>
            <person name="Levasseur A."/>
            <person name="Haridas S."/>
            <person name="Robertson G."/>
            <person name="Birol I."/>
            <person name="Holt R.A."/>
            <person name="Marra M.A."/>
            <person name="Hamelin R.C."/>
            <person name="Hirst M."/>
            <person name="Jones S.J.M."/>
            <person name="Bohlmann J."/>
            <person name="Breuil C."/>
        </authorList>
    </citation>
    <scope>NUCLEOTIDE SEQUENCE [LARGE SCALE GENOMIC DNA]</scope>
    <source>
        <strain evidence="14">kw1407 / UAMH 11150</strain>
    </source>
</reference>
<dbReference type="GO" id="GO:0050291">
    <property type="term" value="F:sphingosine N-acyltransferase activity"/>
    <property type="evidence" value="ECO:0007669"/>
    <property type="project" value="InterPro"/>
</dbReference>
<evidence type="ECO:0000256" key="8">
    <source>
        <dbReference type="ARBA" id="ARBA00023180"/>
    </source>
</evidence>
<keyword evidence="3" id="KW-0808">Transferase</keyword>
<sequence>MTTAEQRPSSRSPPDMVLRRRKDSMGAKDATHRSLTKRKRARSLERRTWMWPLYVVLGVLAIYAVHPFESNPVHNFLLLSYRIPESGQGQPAQYGKGLWDVAFVGFYVVLLTVTSRFCIQELLHPLARVLGIRARAKRVRFAEQMYTALYILVMGPWGLFVMRHTPVWYFDAHDMFAAYPHRTLDASLKAYYLVQAAFWLQQVVVMVLGLEQRRKDFKEFVAHHVVTVSLIALSYRFHFTHIGIAVYITHDISDFFLAVSKSLNYLQFKYQGPPFAICIAAWIYLRHYINLGILYSLRPQGEFSTVGPYELKWDAQQYKSPLSNVITFTLLAMLQSLNLFWLYCLMRSAYRLIFKGIAKDDRSEDEEPTEITLNTATEHGNGNTQGLSQPAQRKSRRP</sequence>
<dbReference type="PIRSF" id="PIRSF005225">
    <property type="entry name" value="LAG1_LAC1"/>
    <property type="match status" value="1"/>
</dbReference>
<evidence type="ECO:0000259" key="12">
    <source>
        <dbReference type="PROSITE" id="PS50922"/>
    </source>
</evidence>
<protein>
    <submittedName>
        <fullName evidence="13">Longevity-assurance protein 1</fullName>
    </submittedName>
</protein>
<keyword evidence="5" id="KW-0256">Endoplasmic reticulum</keyword>
<feature type="transmembrane region" description="Helical" evidence="11">
    <location>
        <begin position="104"/>
        <end position="127"/>
    </location>
</feature>
<keyword evidence="7 9" id="KW-0472">Membrane</keyword>
<keyword evidence="8" id="KW-0325">Glycoprotein</keyword>